<dbReference type="InterPro" id="IPR020084">
    <property type="entry name" value="NUDIX_hydrolase_CS"/>
</dbReference>
<keyword evidence="5" id="KW-1185">Reference proteome</keyword>
<evidence type="ECO:0000256" key="1">
    <source>
        <dbReference type="ARBA" id="ARBA00001946"/>
    </source>
</evidence>
<dbReference type="InterPro" id="IPR000086">
    <property type="entry name" value="NUDIX_hydrolase_dom"/>
</dbReference>
<dbReference type="EMBL" id="JRNT01000005">
    <property type="protein sequence ID" value="KGF48261.1"/>
    <property type="molecule type" value="Genomic_DNA"/>
</dbReference>
<dbReference type="Gene3D" id="3.90.79.10">
    <property type="entry name" value="Nucleoside Triphosphate Pyrophosphohydrolase"/>
    <property type="match status" value="1"/>
</dbReference>
<dbReference type="CDD" id="cd03424">
    <property type="entry name" value="NUDIX_ADPRase_Nudt5_UGPPase_Nudt14"/>
    <property type="match status" value="1"/>
</dbReference>
<feature type="domain" description="Nudix hydrolase" evidence="3">
    <location>
        <begin position="39"/>
        <end position="173"/>
    </location>
</feature>
<dbReference type="PANTHER" id="PTHR11839:SF18">
    <property type="entry name" value="NUDIX HYDROLASE DOMAIN-CONTAINING PROTEIN"/>
    <property type="match status" value="1"/>
</dbReference>
<dbReference type="GO" id="GO:0016787">
    <property type="term" value="F:hydrolase activity"/>
    <property type="evidence" value="ECO:0007669"/>
    <property type="project" value="UniProtKB-KW"/>
</dbReference>
<dbReference type="GO" id="GO:0019693">
    <property type="term" value="P:ribose phosphate metabolic process"/>
    <property type="evidence" value="ECO:0007669"/>
    <property type="project" value="TreeGrafter"/>
</dbReference>
<protein>
    <submittedName>
        <fullName evidence="4">DNA mismatch repair protein MutT</fullName>
    </submittedName>
</protein>
<evidence type="ECO:0000259" key="3">
    <source>
        <dbReference type="PROSITE" id="PS51462"/>
    </source>
</evidence>
<dbReference type="PANTHER" id="PTHR11839">
    <property type="entry name" value="UDP/ADP-SUGAR PYROPHOSPHATASE"/>
    <property type="match status" value="1"/>
</dbReference>
<accession>A0A096ANK0</accession>
<dbReference type="PROSITE" id="PS51462">
    <property type="entry name" value="NUDIX"/>
    <property type="match status" value="1"/>
</dbReference>
<dbReference type="eggNOG" id="COG0494">
    <property type="taxonomic scope" value="Bacteria"/>
</dbReference>
<name>A0A096ANK0_9FIRM</name>
<evidence type="ECO:0000313" key="4">
    <source>
        <dbReference type="EMBL" id="KGF48261.1"/>
    </source>
</evidence>
<dbReference type="GO" id="GO:0005829">
    <property type="term" value="C:cytosol"/>
    <property type="evidence" value="ECO:0007669"/>
    <property type="project" value="TreeGrafter"/>
</dbReference>
<sequence>MRDMIERTLSSDMKFDGKLIKVTYDMAEVNGKQAWREVVHHPGASAVVAVTDDGKIVMEKQYRYALQQTLLEIPAGKLDGDEDPLVCAKRELEEETGYRASTWIPLGTIATSAGFCNEVIHLYVAKDLSSGQVHWDEDEYVELEYYTVDELLRVIQKERIKDTKTLSALLLAMPFIK</sequence>
<organism evidence="4 5">
    <name type="scientific">Veillonella montpellierensis DNF00314</name>
    <dbReference type="NCBI Taxonomy" id="1401067"/>
    <lineage>
        <taxon>Bacteria</taxon>
        <taxon>Bacillati</taxon>
        <taxon>Bacillota</taxon>
        <taxon>Negativicutes</taxon>
        <taxon>Veillonellales</taxon>
        <taxon>Veillonellaceae</taxon>
        <taxon>Veillonella</taxon>
    </lineage>
</organism>
<dbReference type="SUPFAM" id="SSF55811">
    <property type="entry name" value="Nudix"/>
    <property type="match status" value="1"/>
</dbReference>
<proteinExistence type="predicted"/>
<dbReference type="Proteomes" id="UP000029628">
    <property type="component" value="Unassembled WGS sequence"/>
</dbReference>
<comment type="cofactor">
    <cofactor evidence="1">
        <name>Mg(2+)</name>
        <dbReference type="ChEBI" id="CHEBI:18420"/>
    </cofactor>
</comment>
<reference evidence="4 5" key="1">
    <citation type="submission" date="2014-07" db="EMBL/GenBank/DDBJ databases">
        <authorList>
            <person name="McCorrison J."/>
            <person name="Sanka R."/>
            <person name="Torralba M."/>
            <person name="Gillis M."/>
            <person name="Haft D.H."/>
            <person name="Methe B."/>
            <person name="Sutton G."/>
            <person name="Nelson K.E."/>
        </authorList>
    </citation>
    <scope>NUCLEOTIDE SEQUENCE [LARGE SCALE GENOMIC DNA]</scope>
    <source>
        <strain evidence="4 5">DNF00314</strain>
    </source>
</reference>
<dbReference type="InterPro" id="IPR015797">
    <property type="entry name" value="NUDIX_hydrolase-like_dom_sf"/>
</dbReference>
<keyword evidence="2" id="KW-0378">Hydrolase</keyword>
<evidence type="ECO:0000256" key="2">
    <source>
        <dbReference type="ARBA" id="ARBA00022801"/>
    </source>
</evidence>
<comment type="caution">
    <text evidence="4">The sequence shown here is derived from an EMBL/GenBank/DDBJ whole genome shotgun (WGS) entry which is preliminary data.</text>
</comment>
<gene>
    <name evidence="4" type="ORF">HMPREF0872_01320</name>
</gene>
<dbReference type="Pfam" id="PF00293">
    <property type="entry name" value="NUDIX"/>
    <property type="match status" value="1"/>
</dbReference>
<evidence type="ECO:0000313" key="5">
    <source>
        <dbReference type="Proteomes" id="UP000029628"/>
    </source>
</evidence>
<dbReference type="AlphaFoldDB" id="A0A096ANK0"/>
<dbReference type="GO" id="GO:0006753">
    <property type="term" value="P:nucleoside phosphate metabolic process"/>
    <property type="evidence" value="ECO:0007669"/>
    <property type="project" value="TreeGrafter"/>
</dbReference>
<dbReference type="PROSITE" id="PS00893">
    <property type="entry name" value="NUDIX_BOX"/>
    <property type="match status" value="1"/>
</dbReference>
<dbReference type="FunFam" id="3.90.79.10:FF:000024">
    <property type="entry name" value="ADP-ribose pyrophosphatase"/>
    <property type="match status" value="1"/>
</dbReference>